<dbReference type="PANTHER" id="PTHR47326:SF1">
    <property type="entry name" value="HTH PSQ-TYPE DOMAIN-CONTAINING PROTEIN"/>
    <property type="match status" value="1"/>
</dbReference>
<dbReference type="PANTHER" id="PTHR47326">
    <property type="entry name" value="TRANSPOSABLE ELEMENT TC3 TRANSPOSASE-LIKE PROTEIN"/>
    <property type="match status" value="1"/>
</dbReference>
<dbReference type="GO" id="GO:0003676">
    <property type="term" value="F:nucleic acid binding"/>
    <property type="evidence" value="ECO:0007669"/>
    <property type="project" value="InterPro"/>
</dbReference>
<dbReference type="InterPro" id="IPR036397">
    <property type="entry name" value="RNaseH_sf"/>
</dbReference>
<dbReference type="EMBL" id="GL446586">
    <property type="protein sequence ID" value="EFN87566.1"/>
    <property type="molecule type" value="Genomic_DNA"/>
</dbReference>
<evidence type="ECO:0000313" key="1">
    <source>
        <dbReference type="EMBL" id="EFN87566.1"/>
    </source>
</evidence>
<dbReference type="AlphaFoldDB" id="E2B9R4"/>
<protein>
    <submittedName>
        <fullName evidence="1">Uncharacterized protein</fullName>
    </submittedName>
</protein>
<dbReference type="Gene3D" id="3.30.420.10">
    <property type="entry name" value="Ribonuclease H-like superfamily/Ribonuclease H"/>
    <property type="match status" value="1"/>
</dbReference>
<name>E2B9R4_HARSA</name>
<dbReference type="OMA" id="QENSHWY"/>
<dbReference type="STRING" id="610380.E2B9R4"/>
<dbReference type="OrthoDB" id="9986793at2759"/>
<organism evidence="2">
    <name type="scientific">Harpegnathos saltator</name>
    <name type="common">Jerdon's jumping ant</name>
    <dbReference type="NCBI Taxonomy" id="610380"/>
    <lineage>
        <taxon>Eukaryota</taxon>
        <taxon>Metazoa</taxon>
        <taxon>Ecdysozoa</taxon>
        <taxon>Arthropoda</taxon>
        <taxon>Hexapoda</taxon>
        <taxon>Insecta</taxon>
        <taxon>Pterygota</taxon>
        <taxon>Neoptera</taxon>
        <taxon>Endopterygota</taxon>
        <taxon>Hymenoptera</taxon>
        <taxon>Apocrita</taxon>
        <taxon>Aculeata</taxon>
        <taxon>Formicoidea</taxon>
        <taxon>Formicidae</taxon>
        <taxon>Ponerinae</taxon>
        <taxon>Ponerini</taxon>
        <taxon>Harpegnathos</taxon>
    </lineage>
</organism>
<keyword evidence="2" id="KW-1185">Reference proteome</keyword>
<feature type="non-terminal residue" evidence="1">
    <location>
        <position position="137"/>
    </location>
</feature>
<gene>
    <name evidence="1" type="ORF">EAI_04278</name>
</gene>
<sequence length="137" mass="16767">EHGISKSTANRIFKINRFHPYHIHLTQKLEQRDFEQRLQFYNWALNQIRRNPHFIAEILFSDEATFGNKGDVNRHNYHYYSDQNPYWQRSQEFQRQWSINVWAGILRNDIIGPYYFKQNLNAQYYLAFLQNDLPNLL</sequence>
<evidence type="ECO:0000313" key="2">
    <source>
        <dbReference type="Proteomes" id="UP000008237"/>
    </source>
</evidence>
<accession>E2B9R4</accession>
<feature type="non-terminal residue" evidence="1">
    <location>
        <position position="1"/>
    </location>
</feature>
<dbReference type="Proteomes" id="UP000008237">
    <property type="component" value="Unassembled WGS sequence"/>
</dbReference>
<dbReference type="InParanoid" id="E2B9R4"/>
<proteinExistence type="predicted"/>
<reference evidence="1 2" key="1">
    <citation type="journal article" date="2010" name="Science">
        <title>Genomic comparison of the ants Camponotus floridanus and Harpegnathos saltator.</title>
        <authorList>
            <person name="Bonasio R."/>
            <person name="Zhang G."/>
            <person name="Ye C."/>
            <person name="Mutti N.S."/>
            <person name="Fang X."/>
            <person name="Qin N."/>
            <person name="Donahue G."/>
            <person name="Yang P."/>
            <person name="Li Q."/>
            <person name="Li C."/>
            <person name="Zhang P."/>
            <person name="Huang Z."/>
            <person name="Berger S.L."/>
            <person name="Reinberg D."/>
            <person name="Wang J."/>
            <person name="Liebig J."/>
        </authorList>
    </citation>
    <scope>NUCLEOTIDE SEQUENCE [LARGE SCALE GENOMIC DNA]</scope>
    <source>
        <strain evidence="1 2">R22 G/1</strain>
    </source>
</reference>